<protein>
    <recommendedName>
        <fullName evidence="4">Trimethylguanosine synthase</fullName>
    </recommendedName>
    <alternativeName>
        <fullName evidence="18">Cap-specific guanine-N(2) methyltransferase</fullName>
    </alternativeName>
    <alternativeName>
        <fullName evidence="21">Nuclear receptor coactivator 6-interacting protein</fullName>
    </alternativeName>
    <alternativeName>
        <fullName evidence="22">PRIP-interacting protein with methyltransferase motif</fullName>
    </alternativeName>
</protein>
<evidence type="ECO:0000256" key="20">
    <source>
        <dbReference type="ARBA" id="ARBA00064494"/>
    </source>
</evidence>
<dbReference type="OrthoDB" id="194443at2759"/>
<proteinExistence type="inferred from homology"/>
<dbReference type="PANTHER" id="PTHR14741">
    <property type="entry name" value="S-ADENOSYLMETHIONINE-DEPENDENT METHYLTRANSFERASE RELATED"/>
    <property type="match status" value="1"/>
</dbReference>
<evidence type="ECO:0000256" key="17">
    <source>
        <dbReference type="ARBA" id="ARBA00049075"/>
    </source>
</evidence>
<keyword evidence="7" id="KW-0489">Methyltransferase</keyword>
<feature type="compositionally biased region" description="Basic residues" evidence="23">
    <location>
        <begin position="101"/>
        <end position="112"/>
    </location>
</feature>
<sequence>MRKADTQNYFHLPPSSTNSFSFVQDYDDEVLVPQTSSYIPPGKLEADFQLSSDLDEGEESSPAKDYHEEIDELQRICASERFSIQTSEPKHLASITAGASKQKRKRRQGKKKNKLLIKSFSEHFTEDFCVEEEEVQQEENYYWPDPSSEDPAVQKFFKQWEAYWASKGENILWKSWNEKYKDYINPNYDFVSHIKNVSLCSDSSSSSNEDDYEAEQDYNSTNATMEGLVTKKLSKATRQLLRQRKEQDNNKSKSIGEDELENMNSANSNASLEGLITVKLSEATRRLLKQRKDQDTDKSKSTDEDELENMDNDNTNASMEGLVTVKLSEATRRLLKQRKEQDTDKSKSTDEDELENMDNDNTNATMEGLVTKKLSKPTRQLLKLRKEQDNDKSGLENMDNDGVYTSMEGLVTVKLSEKTRQLLKRKKSKDKSTNRTNEEESKSANEMWQETWDNHCQEEYANEYQKYVKKHMKMRKVSIPCENDPRIRKYFDQRYQLFSKYDEGIKLDYESWFSVTPEMIASHIADRFSILGQSAVILDAFAGCGGNTIQFAKVFDKVIAIDIDPIKIDNCRHNSKIYGVEDKIEFIVGDFMDLAATLAADAVFISPPWGGPAYQSASVFDIETMIPMNGATLFKTAKTISDNIGYFLPRNVDEIQILKLGEGDFVDIEKNYVNCKVKTVTAYFGNLIAST</sequence>
<evidence type="ECO:0000256" key="9">
    <source>
        <dbReference type="ARBA" id="ARBA00022691"/>
    </source>
</evidence>
<feature type="region of interest" description="Disordered" evidence="23">
    <location>
        <begin position="202"/>
        <end position="226"/>
    </location>
</feature>
<dbReference type="GO" id="GO:0005737">
    <property type="term" value="C:cytoplasm"/>
    <property type="evidence" value="ECO:0007669"/>
    <property type="project" value="UniProtKB-SubCell"/>
</dbReference>
<dbReference type="Proteomes" id="UP000198287">
    <property type="component" value="Unassembled WGS sequence"/>
</dbReference>
<keyword evidence="6" id="KW-0597">Phosphoprotein</keyword>
<dbReference type="GO" id="GO:0071164">
    <property type="term" value="F:RNA cap trimethylguanosine synthase activity"/>
    <property type="evidence" value="ECO:0007669"/>
    <property type="project" value="TreeGrafter"/>
</dbReference>
<evidence type="ECO:0000256" key="3">
    <source>
        <dbReference type="ARBA" id="ARBA00004604"/>
    </source>
</evidence>
<evidence type="ECO:0000256" key="13">
    <source>
        <dbReference type="ARBA" id="ARBA00025783"/>
    </source>
</evidence>
<evidence type="ECO:0000313" key="25">
    <source>
        <dbReference type="Proteomes" id="UP000198287"/>
    </source>
</evidence>
<feature type="compositionally biased region" description="Basic and acidic residues" evidence="23">
    <location>
        <begin position="243"/>
        <end position="256"/>
    </location>
</feature>
<keyword evidence="5" id="KW-0963">Cytoplasm</keyword>
<reference evidence="24 25" key="1">
    <citation type="submission" date="2015-12" db="EMBL/GenBank/DDBJ databases">
        <title>The genome of Folsomia candida.</title>
        <authorList>
            <person name="Faddeeva A."/>
            <person name="Derks M.F."/>
            <person name="Anvar Y."/>
            <person name="Smit S."/>
            <person name="Van Straalen N."/>
            <person name="Roelofs D."/>
        </authorList>
    </citation>
    <scope>NUCLEOTIDE SEQUENCE [LARGE SCALE GENOMIC DNA]</scope>
    <source>
        <strain evidence="24 25">VU population</strain>
        <tissue evidence="24">Whole body</tissue>
    </source>
</reference>
<dbReference type="InterPro" id="IPR019012">
    <property type="entry name" value="RNA_cap_Gua-N2-MeTrfase"/>
</dbReference>
<evidence type="ECO:0000256" key="10">
    <source>
        <dbReference type="ARBA" id="ARBA00023015"/>
    </source>
</evidence>
<keyword evidence="11" id="KW-0804">Transcription</keyword>
<dbReference type="Gene3D" id="3.40.50.150">
    <property type="entry name" value="Vaccinia Virus protein VP39"/>
    <property type="match status" value="1"/>
</dbReference>
<evidence type="ECO:0000256" key="19">
    <source>
        <dbReference type="ARBA" id="ARBA00057179"/>
    </source>
</evidence>
<evidence type="ECO:0000256" key="5">
    <source>
        <dbReference type="ARBA" id="ARBA00022490"/>
    </source>
</evidence>
<dbReference type="Pfam" id="PF09445">
    <property type="entry name" value="Methyltransf_15"/>
    <property type="match status" value="1"/>
</dbReference>
<evidence type="ECO:0000256" key="7">
    <source>
        <dbReference type="ARBA" id="ARBA00022603"/>
    </source>
</evidence>
<feature type="region of interest" description="Disordered" evidence="23">
    <location>
        <begin position="288"/>
        <end position="320"/>
    </location>
</feature>
<comment type="function">
    <text evidence="19">Catalyzes the 2 serial methylation steps for the conversion of the 7-monomethylguanosine (m(7)G) caps of snRNAs and snoRNAs to a 2,2,7-trimethylguanosine (m(2,2,7)G) cap structure. The enzyme is specific for guanine, and N7 methylation must precede N2 methylation. Hypermethylation of the m7G cap of U snRNAs leads to their concentration in nuclear foci, their colocalization with coilin and the formation of canonical Cajal bodies (CBs). Plays a role in transcriptional regulation.</text>
</comment>
<feature type="region of interest" description="Disordered" evidence="23">
    <location>
        <begin position="93"/>
        <end position="112"/>
    </location>
</feature>
<evidence type="ECO:0000256" key="11">
    <source>
        <dbReference type="ARBA" id="ARBA00023163"/>
    </source>
</evidence>
<evidence type="ECO:0000256" key="14">
    <source>
        <dbReference type="ARBA" id="ARBA00047418"/>
    </source>
</evidence>
<name>A0A226EVJ8_FOLCA</name>
<evidence type="ECO:0000256" key="1">
    <source>
        <dbReference type="ARBA" id="ARBA00004408"/>
    </source>
</evidence>
<comment type="similarity">
    <text evidence="13">Belongs to the methyltransferase superfamily. Trimethylguanosine synthase family.</text>
</comment>
<keyword evidence="12" id="KW-0539">Nucleus</keyword>
<dbReference type="FunFam" id="3.40.50.150:FF:000066">
    <property type="entry name" value="Trimethylguanosine synthase 1"/>
    <property type="match status" value="1"/>
</dbReference>
<dbReference type="GO" id="GO:0015030">
    <property type="term" value="C:Cajal body"/>
    <property type="evidence" value="ECO:0007669"/>
    <property type="project" value="UniProtKB-SubCell"/>
</dbReference>
<evidence type="ECO:0000256" key="2">
    <source>
        <dbReference type="ARBA" id="ARBA00004496"/>
    </source>
</evidence>
<dbReference type="CDD" id="cd02440">
    <property type="entry name" value="AdoMet_MTases"/>
    <property type="match status" value="1"/>
</dbReference>
<comment type="caution">
    <text evidence="24">The sequence shown here is derived from an EMBL/GenBank/DDBJ whole genome shotgun (WGS) entry which is preliminary data.</text>
</comment>
<feature type="compositionally biased region" description="Basic and acidic residues" evidence="23">
    <location>
        <begin position="335"/>
        <end position="349"/>
    </location>
</feature>
<organism evidence="24 25">
    <name type="scientific">Folsomia candida</name>
    <name type="common">Springtail</name>
    <dbReference type="NCBI Taxonomy" id="158441"/>
    <lineage>
        <taxon>Eukaryota</taxon>
        <taxon>Metazoa</taxon>
        <taxon>Ecdysozoa</taxon>
        <taxon>Arthropoda</taxon>
        <taxon>Hexapoda</taxon>
        <taxon>Collembola</taxon>
        <taxon>Entomobryomorpha</taxon>
        <taxon>Isotomoidea</taxon>
        <taxon>Isotomidae</taxon>
        <taxon>Proisotominae</taxon>
        <taxon>Folsomia</taxon>
    </lineage>
</organism>
<keyword evidence="10" id="KW-0805">Transcription regulation</keyword>
<keyword evidence="9" id="KW-0949">S-adenosyl-L-methionine</keyword>
<evidence type="ECO:0000256" key="18">
    <source>
        <dbReference type="ARBA" id="ARBA00049790"/>
    </source>
</evidence>
<evidence type="ECO:0000256" key="8">
    <source>
        <dbReference type="ARBA" id="ARBA00022679"/>
    </source>
</evidence>
<dbReference type="EMBL" id="LNIX01000001">
    <property type="protein sequence ID" value="OXA61228.1"/>
    <property type="molecule type" value="Genomic_DNA"/>
</dbReference>
<feature type="region of interest" description="Disordered" evidence="23">
    <location>
        <begin position="335"/>
        <end position="378"/>
    </location>
</feature>
<comment type="catalytic activity">
    <reaction evidence="17">
        <text>a 5'-end (N(7)-methyl 5'-triphosphoguanosine)-ribonucleoside in snRNA + S-adenosyl-L-methionine = a 5'-end (N(2),N(7)-dimethyl 5'-triphosphoguanosine)-ribonucleoside in snRNA + S-adenosyl-L-homocysteine + H(+)</text>
        <dbReference type="Rhea" id="RHEA:78471"/>
        <dbReference type="Rhea" id="RHEA-COMP:19085"/>
        <dbReference type="Rhea" id="RHEA-COMP:19087"/>
        <dbReference type="ChEBI" id="CHEBI:15378"/>
        <dbReference type="ChEBI" id="CHEBI:57856"/>
        <dbReference type="ChEBI" id="CHEBI:59789"/>
        <dbReference type="ChEBI" id="CHEBI:156461"/>
        <dbReference type="ChEBI" id="CHEBI:172880"/>
    </reaction>
    <physiologicalReaction direction="left-to-right" evidence="17">
        <dbReference type="Rhea" id="RHEA:78472"/>
    </physiologicalReaction>
</comment>
<feature type="region of interest" description="Disordered" evidence="23">
    <location>
        <begin position="241"/>
        <end position="268"/>
    </location>
</feature>
<dbReference type="InterPro" id="IPR029063">
    <property type="entry name" value="SAM-dependent_MTases_sf"/>
</dbReference>
<evidence type="ECO:0000256" key="23">
    <source>
        <dbReference type="SAM" id="MobiDB-lite"/>
    </source>
</evidence>
<evidence type="ECO:0000256" key="15">
    <source>
        <dbReference type="ARBA" id="ARBA00048740"/>
    </source>
</evidence>
<comment type="catalytic activity">
    <reaction evidence="16">
        <text>a 5'-end (N(2),N(7)-dimethyl 5'-triphosphoguanosine)-ribonucleoside in snRNA + S-adenosyl-L-methionine = a 5'-end (N(2),N(2),N(7)-trimethyl 5'-triphosphoguanosine)-ribonucleoside in snRNA + S-adenosyl-L-homocysteine + H(+)</text>
        <dbReference type="Rhea" id="RHEA:78479"/>
        <dbReference type="Rhea" id="RHEA-COMP:19087"/>
        <dbReference type="Rhea" id="RHEA-COMP:19089"/>
        <dbReference type="ChEBI" id="CHEBI:15378"/>
        <dbReference type="ChEBI" id="CHEBI:57856"/>
        <dbReference type="ChEBI" id="CHEBI:59789"/>
        <dbReference type="ChEBI" id="CHEBI:167623"/>
        <dbReference type="ChEBI" id="CHEBI:172880"/>
    </reaction>
    <physiologicalReaction direction="left-to-right" evidence="16">
        <dbReference type="Rhea" id="RHEA:78480"/>
    </physiologicalReaction>
</comment>
<feature type="compositionally biased region" description="Basic and acidic residues" evidence="23">
    <location>
        <begin position="430"/>
        <end position="443"/>
    </location>
</feature>
<feature type="region of interest" description="Disordered" evidence="23">
    <location>
        <begin position="421"/>
        <end position="446"/>
    </location>
</feature>
<dbReference type="SUPFAM" id="SSF53335">
    <property type="entry name" value="S-adenosyl-L-methionine-dependent methyltransferases"/>
    <property type="match status" value="1"/>
</dbReference>
<dbReference type="AlphaFoldDB" id="A0A226EVJ8"/>
<feature type="compositionally biased region" description="Basic and acidic residues" evidence="23">
    <location>
        <begin position="288"/>
        <end position="302"/>
    </location>
</feature>
<evidence type="ECO:0000256" key="22">
    <source>
        <dbReference type="ARBA" id="ARBA00081504"/>
    </source>
</evidence>
<evidence type="ECO:0000256" key="21">
    <source>
        <dbReference type="ARBA" id="ARBA00079339"/>
    </source>
</evidence>
<evidence type="ECO:0000256" key="12">
    <source>
        <dbReference type="ARBA" id="ARBA00023242"/>
    </source>
</evidence>
<accession>A0A226EVJ8</accession>
<comment type="catalytic activity">
    <reaction evidence="14">
        <text>a 5'-end (N(2),N(7)-dimethyl 5'-triphosphoguanosine)-ribonucleoside in snoRNA + S-adenosyl-L-methionine = a 5'-end (N(2),N(2),N(7)-trimethyl 5'-triphosphoguanosine)-ribonucleoside in snoRNA + S-adenosyl-L-homocysteine + H(+)</text>
        <dbReference type="Rhea" id="RHEA:78507"/>
        <dbReference type="Rhea" id="RHEA-COMP:19088"/>
        <dbReference type="Rhea" id="RHEA-COMP:19090"/>
        <dbReference type="ChEBI" id="CHEBI:15378"/>
        <dbReference type="ChEBI" id="CHEBI:57856"/>
        <dbReference type="ChEBI" id="CHEBI:59789"/>
        <dbReference type="ChEBI" id="CHEBI:167623"/>
        <dbReference type="ChEBI" id="CHEBI:172880"/>
    </reaction>
    <physiologicalReaction direction="left-to-right" evidence="14">
        <dbReference type="Rhea" id="RHEA:78508"/>
    </physiologicalReaction>
</comment>
<comment type="subunit">
    <text evidence="20">May form homooligomers. Interacts with CREBBP/CBP, EED/WAIT1, EP300/P300, NCOA6/PRIP, PPARBP/PBP and SMN.</text>
</comment>
<evidence type="ECO:0000313" key="24">
    <source>
        <dbReference type="EMBL" id="OXA61228.1"/>
    </source>
</evidence>
<dbReference type="GO" id="GO:0005730">
    <property type="term" value="C:nucleolus"/>
    <property type="evidence" value="ECO:0007669"/>
    <property type="project" value="UniProtKB-SubCell"/>
</dbReference>
<comment type="catalytic activity">
    <reaction evidence="15">
        <text>a 5'-end (N(7)-methyl 5'-triphosphoguanosine)-ribonucleoside in snoRNA + S-adenosyl-L-methionine = a 5'-end (N(2),N(7)-dimethyl 5'-triphosphoguanosine)-ribonucleoside in snoRNA + S-adenosyl-L-homocysteine + H(+)</text>
        <dbReference type="Rhea" id="RHEA:78475"/>
        <dbReference type="Rhea" id="RHEA-COMP:19086"/>
        <dbReference type="Rhea" id="RHEA-COMP:19088"/>
        <dbReference type="ChEBI" id="CHEBI:15378"/>
        <dbReference type="ChEBI" id="CHEBI:57856"/>
        <dbReference type="ChEBI" id="CHEBI:59789"/>
        <dbReference type="ChEBI" id="CHEBI:156461"/>
        <dbReference type="ChEBI" id="CHEBI:172880"/>
    </reaction>
    <physiologicalReaction direction="left-to-right" evidence="15">
        <dbReference type="Rhea" id="RHEA:78476"/>
    </physiologicalReaction>
</comment>
<dbReference type="PANTHER" id="PTHR14741:SF32">
    <property type="entry name" value="TRIMETHYLGUANOSINE SYNTHASE"/>
    <property type="match status" value="1"/>
</dbReference>
<comment type="subcellular location">
    <subcellularLocation>
        <location evidence="2">Cytoplasm</location>
    </subcellularLocation>
    <subcellularLocation>
        <location evidence="1">Nucleus</location>
        <location evidence="1">Cajal body</location>
    </subcellularLocation>
    <subcellularLocation>
        <location evidence="3">Nucleus</location>
        <location evidence="3">Nucleolus</location>
    </subcellularLocation>
</comment>
<gene>
    <name evidence="24" type="ORF">Fcan01_03484</name>
</gene>
<keyword evidence="8" id="KW-0808">Transferase</keyword>
<keyword evidence="25" id="KW-1185">Reference proteome</keyword>
<evidence type="ECO:0000256" key="16">
    <source>
        <dbReference type="ARBA" id="ARBA00048763"/>
    </source>
</evidence>
<dbReference type="STRING" id="158441.A0A226EVJ8"/>
<evidence type="ECO:0000256" key="4">
    <source>
        <dbReference type="ARBA" id="ARBA00018517"/>
    </source>
</evidence>
<evidence type="ECO:0000256" key="6">
    <source>
        <dbReference type="ARBA" id="ARBA00022553"/>
    </source>
</evidence>